<evidence type="ECO:0000259" key="13">
    <source>
        <dbReference type="PROSITE" id="PS50853"/>
    </source>
</evidence>
<dbReference type="Pfam" id="PF07679">
    <property type="entry name" value="I-set"/>
    <property type="match status" value="3"/>
</dbReference>
<dbReference type="PROSITE" id="PS50853">
    <property type="entry name" value="FN3"/>
    <property type="match status" value="1"/>
</dbReference>
<evidence type="ECO:0000256" key="3">
    <source>
        <dbReference type="ARBA" id="ARBA00022729"/>
    </source>
</evidence>
<proteinExistence type="predicted"/>
<keyword evidence="2" id="KW-0812">Transmembrane</keyword>
<comment type="caution">
    <text evidence="14">The sequence shown here is derived from an EMBL/GenBank/DDBJ whole genome shotgun (WGS) entry which is preliminary data.</text>
</comment>
<keyword evidence="7" id="KW-0472">Membrane</keyword>
<dbReference type="PANTHER" id="PTHR45080">
    <property type="entry name" value="CONTACTIN 5"/>
    <property type="match status" value="1"/>
</dbReference>
<dbReference type="PANTHER" id="PTHR45080:SF33">
    <property type="entry name" value="IG-LIKE DOMAIN-CONTAINING PROTEIN"/>
    <property type="match status" value="1"/>
</dbReference>
<keyword evidence="8" id="KW-1015">Disulfide bond</keyword>
<dbReference type="GO" id="GO:0008046">
    <property type="term" value="F:axon guidance receptor activity"/>
    <property type="evidence" value="ECO:0007669"/>
    <property type="project" value="TreeGrafter"/>
</dbReference>
<dbReference type="GO" id="GO:0005886">
    <property type="term" value="C:plasma membrane"/>
    <property type="evidence" value="ECO:0007669"/>
    <property type="project" value="TreeGrafter"/>
</dbReference>
<dbReference type="InterPro" id="IPR003961">
    <property type="entry name" value="FN3_dom"/>
</dbReference>
<dbReference type="FunFam" id="2.60.40.10:FF:000017">
    <property type="entry name" value="Down syndrome cell adhesion molecule b"/>
    <property type="match status" value="1"/>
</dbReference>
<dbReference type="InterPro" id="IPR036179">
    <property type="entry name" value="Ig-like_dom_sf"/>
</dbReference>
<dbReference type="EMBL" id="JBAMIC010000007">
    <property type="protein sequence ID" value="KAK7106012.1"/>
    <property type="molecule type" value="Genomic_DNA"/>
</dbReference>
<dbReference type="InterPro" id="IPR007110">
    <property type="entry name" value="Ig-like_dom"/>
</dbReference>
<evidence type="ECO:0000256" key="5">
    <source>
        <dbReference type="ARBA" id="ARBA00022889"/>
    </source>
</evidence>
<keyword evidence="9" id="KW-0393">Immunoglobulin domain</keyword>
<keyword evidence="6" id="KW-1133">Transmembrane helix</keyword>
<keyword evidence="15" id="KW-1185">Reference proteome</keyword>
<evidence type="ECO:0000313" key="15">
    <source>
        <dbReference type="Proteomes" id="UP001374579"/>
    </source>
</evidence>
<evidence type="ECO:0000256" key="1">
    <source>
        <dbReference type="ARBA" id="ARBA00004167"/>
    </source>
</evidence>
<dbReference type="AlphaFoldDB" id="A0AAN9BIB1"/>
<evidence type="ECO:0000256" key="10">
    <source>
        <dbReference type="SAM" id="MobiDB-lite"/>
    </source>
</evidence>
<name>A0AAN9BIB1_9CAEN</name>
<dbReference type="Proteomes" id="UP001374579">
    <property type="component" value="Unassembled WGS sequence"/>
</dbReference>
<gene>
    <name evidence="14" type="ORF">V1264_017318</name>
</gene>
<feature type="domain" description="Fibronectin type-III" evidence="13">
    <location>
        <begin position="320"/>
        <end position="426"/>
    </location>
</feature>
<dbReference type="InterPro" id="IPR013783">
    <property type="entry name" value="Ig-like_fold"/>
</dbReference>
<evidence type="ECO:0000256" key="7">
    <source>
        <dbReference type="ARBA" id="ARBA00023136"/>
    </source>
</evidence>
<evidence type="ECO:0000256" key="6">
    <source>
        <dbReference type="ARBA" id="ARBA00022989"/>
    </source>
</evidence>
<feature type="signal peptide" evidence="11">
    <location>
        <begin position="1"/>
        <end position="28"/>
    </location>
</feature>
<evidence type="ECO:0000256" key="8">
    <source>
        <dbReference type="ARBA" id="ARBA00023157"/>
    </source>
</evidence>
<evidence type="ECO:0000313" key="14">
    <source>
        <dbReference type="EMBL" id="KAK7106012.1"/>
    </source>
</evidence>
<reference evidence="14 15" key="1">
    <citation type="submission" date="2024-02" db="EMBL/GenBank/DDBJ databases">
        <title>Chromosome-scale genome assembly of the rough periwinkle Littorina saxatilis.</title>
        <authorList>
            <person name="De Jode A."/>
            <person name="Faria R."/>
            <person name="Formenti G."/>
            <person name="Sims Y."/>
            <person name="Smith T.P."/>
            <person name="Tracey A."/>
            <person name="Wood J.M.D."/>
            <person name="Zagrodzka Z.B."/>
            <person name="Johannesson K."/>
            <person name="Butlin R.K."/>
            <person name="Leder E.H."/>
        </authorList>
    </citation>
    <scope>NUCLEOTIDE SEQUENCE [LARGE SCALE GENOMIC DNA]</scope>
    <source>
        <strain evidence="14">Snail1</strain>
        <tissue evidence="14">Muscle</tissue>
    </source>
</reference>
<keyword evidence="3 11" id="KW-0732">Signal</keyword>
<dbReference type="SUPFAM" id="SSF49265">
    <property type="entry name" value="Fibronectin type III"/>
    <property type="match status" value="1"/>
</dbReference>
<dbReference type="InterPro" id="IPR013098">
    <property type="entry name" value="Ig_I-set"/>
</dbReference>
<sequence length="477" mass="52446">MNMGSRNVFSVVEVFFGLCFLFLWTASGQQFTSSPQTVHVMEGSNVTLQCHLTNLGGMNVFWMHDGTILTFNQLVMRNNGHYVIRGRYNLLMINVTSHDEGEYRCQVSSSPVLEQVSTLLITVPAEIKQFPESPEVETTLGESVTFTCGATGKPTPNITWSTEDQHVDAEENITYTTTTTMTTSTLMINGIKAQDDGIYTCTAFNGVGVADKSSVHLKVLYPPTIHNQTAVIQTGPGQETYLPCVVSAQPEPQVTWFHNGSRLGLRELPQHKEIVVESLVGAKDYRLRIKAVEDSDLGVYVCHVTNNKGEAREEIVLTAKPGKPVILSNGKGHFSDVYMLKWSVSSYVTPLVYSVMIREEDNTTDGKWREVDVKPSPEGERSQVHKVSVSIPDLSHDTTYEVIVRAHNSYGWSDKNDHFVFTTNAAGVTAPPTTLPPPTEKGYNSAPNGSSSPAESLSLWCCVLHVIVTAAALLLTL</sequence>
<dbReference type="PROSITE" id="PS50835">
    <property type="entry name" value="IG_LIKE"/>
    <property type="match status" value="3"/>
</dbReference>
<feature type="domain" description="Ig-like" evidence="12">
    <location>
        <begin position="223"/>
        <end position="318"/>
    </location>
</feature>
<dbReference type="InterPro" id="IPR050958">
    <property type="entry name" value="Cell_Adh-Cytoskel_Orgn"/>
</dbReference>
<dbReference type="GO" id="GO:0050808">
    <property type="term" value="P:synapse organization"/>
    <property type="evidence" value="ECO:0007669"/>
    <property type="project" value="TreeGrafter"/>
</dbReference>
<dbReference type="GO" id="GO:0043025">
    <property type="term" value="C:neuronal cell body"/>
    <property type="evidence" value="ECO:0007669"/>
    <property type="project" value="TreeGrafter"/>
</dbReference>
<dbReference type="SUPFAM" id="SSF48726">
    <property type="entry name" value="Immunoglobulin"/>
    <property type="match status" value="3"/>
</dbReference>
<dbReference type="Gene3D" id="2.60.40.10">
    <property type="entry name" value="Immunoglobulins"/>
    <property type="match status" value="4"/>
</dbReference>
<dbReference type="CDD" id="cd00063">
    <property type="entry name" value="FN3"/>
    <property type="match status" value="1"/>
</dbReference>
<dbReference type="GO" id="GO:0030424">
    <property type="term" value="C:axon"/>
    <property type="evidence" value="ECO:0007669"/>
    <property type="project" value="TreeGrafter"/>
</dbReference>
<evidence type="ECO:0000259" key="12">
    <source>
        <dbReference type="PROSITE" id="PS50835"/>
    </source>
</evidence>
<dbReference type="InterPro" id="IPR036116">
    <property type="entry name" value="FN3_sf"/>
</dbReference>
<keyword evidence="4" id="KW-0677">Repeat</keyword>
<evidence type="ECO:0000256" key="11">
    <source>
        <dbReference type="SAM" id="SignalP"/>
    </source>
</evidence>
<feature type="domain" description="Ig-like" evidence="12">
    <location>
        <begin position="124"/>
        <end position="216"/>
    </location>
</feature>
<dbReference type="SMART" id="SM00408">
    <property type="entry name" value="IGc2"/>
    <property type="match status" value="3"/>
</dbReference>
<dbReference type="InterPro" id="IPR003599">
    <property type="entry name" value="Ig_sub"/>
</dbReference>
<feature type="region of interest" description="Disordered" evidence="10">
    <location>
        <begin position="430"/>
        <end position="449"/>
    </location>
</feature>
<evidence type="ECO:0000256" key="4">
    <source>
        <dbReference type="ARBA" id="ARBA00022737"/>
    </source>
</evidence>
<feature type="domain" description="Ig-like" evidence="12">
    <location>
        <begin position="29"/>
        <end position="117"/>
    </location>
</feature>
<feature type="chain" id="PRO_5042909750" evidence="11">
    <location>
        <begin position="29"/>
        <end position="477"/>
    </location>
</feature>
<organism evidence="14 15">
    <name type="scientific">Littorina saxatilis</name>
    <dbReference type="NCBI Taxonomy" id="31220"/>
    <lineage>
        <taxon>Eukaryota</taxon>
        <taxon>Metazoa</taxon>
        <taxon>Spiralia</taxon>
        <taxon>Lophotrochozoa</taxon>
        <taxon>Mollusca</taxon>
        <taxon>Gastropoda</taxon>
        <taxon>Caenogastropoda</taxon>
        <taxon>Littorinimorpha</taxon>
        <taxon>Littorinoidea</taxon>
        <taxon>Littorinidae</taxon>
        <taxon>Littorina</taxon>
    </lineage>
</organism>
<dbReference type="InterPro" id="IPR003598">
    <property type="entry name" value="Ig_sub2"/>
</dbReference>
<dbReference type="CDD" id="cd00096">
    <property type="entry name" value="Ig"/>
    <property type="match status" value="1"/>
</dbReference>
<comment type="subcellular location">
    <subcellularLocation>
        <location evidence="1">Membrane</location>
        <topology evidence="1">Single-pass membrane protein</topology>
    </subcellularLocation>
</comment>
<dbReference type="GO" id="GO:0007156">
    <property type="term" value="P:homophilic cell adhesion via plasma membrane adhesion molecules"/>
    <property type="evidence" value="ECO:0007669"/>
    <property type="project" value="TreeGrafter"/>
</dbReference>
<evidence type="ECO:0000256" key="2">
    <source>
        <dbReference type="ARBA" id="ARBA00022692"/>
    </source>
</evidence>
<protein>
    <submittedName>
        <fullName evidence="14">Uncharacterized protein</fullName>
    </submittedName>
</protein>
<dbReference type="SMART" id="SM00409">
    <property type="entry name" value="IG"/>
    <property type="match status" value="3"/>
</dbReference>
<keyword evidence="5" id="KW-0130">Cell adhesion</keyword>
<accession>A0AAN9BIB1</accession>
<evidence type="ECO:0000256" key="9">
    <source>
        <dbReference type="ARBA" id="ARBA00023319"/>
    </source>
</evidence>